<dbReference type="CDD" id="cd00093">
    <property type="entry name" value="HTH_XRE"/>
    <property type="match status" value="1"/>
</dbReference>
<sequence length="91" mass="9720">MFSAGPRRSLIACMISARQIRAARALLGWSQQELADKAIVSVNAVRRLECGQVDPRLSTISAVKGALEQAGVELQFADANKGEGVRLRSPG</sequence>
<dbReference type="Pfam" id="PF01381">
    <property type="entry name" value="HTH_3"/>
    <property type="match status" value="1"/>
</dbReference>
<reference evidence="2" key="1">
    <citation type="journal article" date="2007" name="J. Bacteriol.">
        <title>Comparative genome analysis of four magnetotactic bacteria reveals a complex set of group-specific genes implicated in magnetosome biomineralization and function.</title>
        <authorList>
            <person name="Richter M."/>
            <person name="Kube M."/>
            <person name="Bazylinski D.A."/>
            <person name="Lombardot T."/>
            <person name="Gloeckner F.O."/>
            <person name="Reinhardt R."/>
            <person name="Schueler D."/>
        </authorList>
    </citation>
    <scope>NUCLEOTIDE SEQUENCE</scope>
    <source>
        <strain evidence="2">MSR-1</strain>
    </source>
</reference>
<evidence type="ECO:0000259" key="1">
    <source>
        <dbReference type="PROSITE" id="PS50943"/>
    </source>
</evidence>
<dbReference type="AlphaFoldDB" id="A4U0F2"/>
<dbReference type="SUPFAM" id="SSF47413">
    <property type="entry name" value="lambda repressor-like DNA-binding domains"/>
    <property type="match status" value="1"/>
</dbReference>
<protein>
    <submittedName>
        <fullName evidence="2">Helix-turn-helix motif</fullName>
    </submittedName>
</protein>
<dbReference type="EMBL" id="CU459003">
    <property type="protein sequence ID" value="CAM76359.1"/>
    <property type="molecule type" value="Genomic_DNA"/>
</dbReference>
<dbReference type="InterPro" id="IPR010982">
    <property type="entry name" value="Lambda_DNA-bd_dom_sf"/>
</dbReference>
<gene>
    <name evidence="2" type="ORF">MGR_0395</name>
</gene>
<dbReference type="RefSeq" id="WP_325013316.1">
    <property type="nucleotide sequence ID" value="NZ_CP027527.1"/>
</dbReference>
<dbReference type="Gene3D" id="1.10.260.40">
    <property type="entry name" value="lambda repressor-like DNA-binding domains"/>
    <property type="match status" value="1"/>
</dbReference>
<dbReference type="GO" id="GO:0003677">
    <property type="term" value="F:DNA binding"/>
    <property type="evidence" value="ECO:0007669"/>
    <property type="project" value="InterPro"/>
</dbReference>
<dbReference type="InterPro" id="IPR001387">
    <property type="entry name" value="Cro/C1-type_HTH"/>
</dbReference>
<name>A4U0F2_9PROT</name>
<feature type="domain" description="HTH cro/C1-type" evidence="1">
    <location>
        <begin position="20"/>
        <end position="74"/>
    </location>
</feature>
<proteinExistence type="predicted"/>
<accession>A4U0F2</accession>
<dbReference type="PROSITE" id="PS50943">
    <property type="entry name" value="HTH_CROC1"/>
    <property type="match status" value="1"/>
</dbReference>
<dbReference type="SMART" id="SM00530">
    <property type="entry name" value="HTH_XRE"/>
    <property type="match status" value="1"/>
</dbReference>
<organism evidence="2">
    <name type="scientific">Magnetospirillum gryphiswaldense</name>
    <dbReference type="NCBI Taxonomy" id="55518"/>
    <lineage>
        <taxon>Bacteria</taxon>
        <taxon>Pseudomonadati</taxon>
        <taxon>Pseudomonadota</taxon>
        <taxon>Alphaproteobacteria</taxon>
        <taxon>Rhodospirillales</taxon>
        <taxon>Rhodospirillaceae</taxon>
        <taxon>Magnetospirillum</taxon>
    </lineage>
</organism>
<evidence type="ECO:0000313" key="2">
    <source>
        <dbReference type="EMBL" id="CAM76359.1"/>
    </source>
</evidence>